<evidence type="ECO:0000313" key="2">
    <source>
        <dbReference type="EMBL" id="TVU37315.1"/>
    </source>
</evidence>
<sequence length="220" mass="24380">MLAPGRRELLPWTEAAASQNGGPALPTRHGPGSAEPRGLPRPAASHRLSAGQHFVEEREHVMRRCNHIIDIDHGCLISVVAKTPRTWISMMRLNDPTKFSTGTIYRTVLEYVDIFLDAADASYSRTVSKKTVTSFLGALRGEGWLPSATYILLEAALEALGHARVPEREPVRVRLQLRHTSRPCVKSLTGRQMNDLEDGIRKATEPFAETTGKPPWAEAR</sequence>
<comment type="caution">
    <text evidence="2">The sequence shown here is derived from an EMBL/GenBank/DDBJ whole genome shotgun (WGS) entry which is preliminary data.</text>
</comment>
<evidence type="ECO:0000256" key="1">
    <source>
        <dbReference type="SAM" id="MobiDB-lite"/>
    </source>
</evidence>
<evidence type="ECO:0000313" key="3">
    <source>
        <dbReference type="Proteomes" id="UP000324897"/>
    </source>
</evidence>
<name>A0A5J9VPB4_9POAL</name>
<accession>A0A5J9VPB4</accession>
<feature type="region of interest" description="Disordered" evidence="1">
    <location>
        <begin position="17"/>
        <end position="47"/>
    </location>
</feature>
<dbReference type="AlphaFoldDB" id="A0A5J9VPB4"/>
<keyword evidence="3" id="KW-1185">Reference proteome</keyword>
<dbReference type="Proteomes" id="UP000324897">
    <property type="component" value="Chromosome 4"/>
</dbReference>
<dbReference type="Gramene" id="TVU37315">
    <property type="protein sequence ID" value="TVU37315"/>
    <property type="gene ID" value="EJB05_10624"/>
</dbReference>
<gene>
    <name evidence="2" type="ORF">EJB05_10624</name>
</gene>
<proteinExistence type="predicted"/>
<feature type="non-terminal residue" evidence="2">
    <location>
        <position position="1"/>
    </location>
</feature>
<protein>
    <submittedName>
        <fullName evidence="2">Uncharacterized protein</fullName>
    </submittedName>
</protein>
<organism evidence="2 3">
    <name type="scientific">Eragrostis curvula</name>
    <name type="common">weeping love grass</name>
    <dbReference type="NCBI Taxonomy" id="38414"/>
    <lineage>
        <taxon>Eukaryota</taxon>
        <taxon>Viridiplantae</taxon>
        <taxon>Streptophyta</taxon>
        <taxon>Embryophyta</taxon>
        <taxon>Tracheophyta</taxon>
        <taxon>Spermatophyta</taxon>
        <taxon>Magnoliopsida</taxon>
        <taxon>Liliopsida</taxon>
        <taxon>Poales</taxon>
        <taxon>Poaceae</taxon>
        <taxon>PACMAD clade</taxon>
        <taxon>Chloridoideae</taxon>
        <taxon>Eragrostideae</taxon>
        <taxon>Eragrostidinae</taxon>
        <taxon>Eragrostis</taxon>
    </lineage>
</organism>
<dbReference type="EMBL" id="RWGY01000007">
    <property type="protein sequence ID" value="TVU37315.1"/>
    <property type="molecule type" value="Genomic_DNA"/>
</dbReference>
<reference evidence="2 3" key="1">
    <citation type="journal article" date="2019" name="Sci. Rep.">
        <title>A high-quality genome of Eragrostis curvula grass provides insights into Poaceae evolution and supports new strategies to enhance forage quality.</title>
        <authorList>
            <person name="Carballo J."/>
            <person name="Santos B.A.C.M."/>
            <person name="Zappacosta D."/>
            <person name="Garbus I."/>
            <person name="Selva J.P."/>
            <person name="Gallo C.A."/>
            <person name="Diaz A."/>
            <person name="Albertini E."/>
            <person name="Caccamo M."/>
            <person name="Echenique V."/>
        </authorList>
    </citation>
    <scope>NUCLEOTIDE SEQUENCE [LARGE SCALE GENOMIC DNA]</scope>
    <source>
        <strain evidence="3">cv. Victoria</strain>
        <tissue evidence="2">Leaf</tissue>
    </source>
</reference>
<feature type="non-terminal residue" evidence="2">
    <location>
        <position position="220"/>
    </location>
</feature>